<evidence type="ECO:0000313" key="1">
    <source>
        <dbReference type="EMBL" id="KKK93866.1"/>
    </source>
</evidence>
<gene>
    <name evidence="1" type="ORF">LCGC14_2688560</name>
</gene>
<reference evidence="1" key="1">
    <citation type="journal article" date="2015" name="Nature">
        <title>Complex archaea that bridge the gap between prokaryotes and eukaryotes.</title>
        <authorList>
            <person name="Spang A."/>
            <person name="Saw J.H."/>
            <person name="Jorgensen S.L."/>
            <person name="Zaremba-Niedzwiedzka K."/>
            <person name="Martijn J."/>
            <person name="Lind A.E."/>
            <person name="van Eijk R."/>
            <person name="Schleper C."/>
            <person name="Guy L."/>
            <person name="Ettema T.J."/>
        </authorList>
    </citation>
    <scope>NUCLEOTIDE SEQUENCE</scope>
</reference>
<name>A0A0F9CAZ9_9ZZZZ</name>
<feature type="non-terminal residue" evidence="1">
    <location>
        <position position="24"/>
    </location>
</feature>
<proteinExistence type="predicted"/>
<organism evidence="1">
    <name type="scientific">marine sediment metagenome</name>
    <dbReference type="NCBI Taxonomy" id="412755"/>
    <lineage>
        <taxon>unclassified sequences</taxon>
        <taxon>metagenomes</taxon>
        <taxon>ecological metagenomes</taxon>
    </lineage>
</organism>
<dbReference type="EMBL" id="LAZR01047589">
    <property type="protein sequence ID" value="KKK93866.1"/>
    <property type="molecule type" value="Genomic_DNA"/>
</dbReference>
<comment type="caution">
    <text evidence="1">The sequence shown here is derived from an EMBL/GenBank/DDBJ whole genome shotgun (WGS) entry which is preliminary data.</text>
</comment>
<dbReference type="AlphaFoldDB" id="A0A0F9CAZ9"/>
<sequence>MNKLGQQVFYLNFTAEIKNPIVSN</sequence>
<protein>
    <submittedName>
        <fullName evidence="1">Uncharacterized protein</fullName>
    </submittedName>
</protein>
<accession>A0A0F9CAZ9</accession>